<dbReference type="CDD" id="cd01097">
    <property type="entry name" value="Tetrahydromethanopterin_reductase"/>
    <property type="match status" value="1"/>
</dbReference>
<proteinExistence type="predicted"/>
<evidence type="ECO:0000313" key="4">
    <source>
        <dbReference type="Proteomes" id="UP000219327"/>
    </source>
</evidence>
<feature type="domain" description="Luciferase-like" evidence="2">
    <location>
        <begin position="10"/>
        <end position="305"/>
    </location>
</feature>
<dbReference type="PANTHER" id="PTHR43244">
    <property type="match status" value="1"/>
</dbReference>
<evidence type="ECO:0000313" key="3">
    <source>
        <dbReference type="EMBL" id="PDH39644.1"/>
    </source>
</evidence>
<dbReference type="SUPFAM" id="SSF51679">
    <property type="entry name" value="Bacterial luciferase-like"/>
    <property type="match status" value="1"/>
</dbReference>
<evidence type="ECO:0000256" key="1">
    <source>
        <dbReference type="ARBA" id="ARBA00023002"/>
    </source>
</evidence>
<evidence type="ECO:0000259" key="2">
    <source>
        <dbReference type="Pfam" id="PF00296"/>
    </source>
</evidence>
<reference evidence="3 4" key="1">
    <citation type="submission" date="2017-08" db="EMBL/GenBank/DDBJ databases">
        <title>Fine stratification of microbial communities through a metagenomic profile of the photic zone.</title>
        <authorList>
            <person name="Haro-Moreno J.M."/>
            <person name="Lopez-Perez M."/>
            <person name="De La Torre J."/>
            <person name="Picazo A."/>
            <person name="Camacho A."/>
            <person name="Rodriguez-Valera F."/>
        </authorList>
    </citation>
    <scope>NUCLEOTIDE SEQUENCE [LARGE SCALE GENOMIC DNA]</scope>
    <source>
        <strain evidence="3">MED-G24</strain>
    </source>
</reference>
<dbReference type="Gene3D" id="3.20.20.30">
    <property type="entry name" value="Luciferase-like domain"/>
    <property type="match status" value="1"/>
</dbReference>
<dbReference type="Proteomes" id="UP000219327">
    <property type="component" value="Unassembled WGS sequence"/>
</dbReference>
<dbReference type="NCBIfam" id="TIGR03841">
    <property type="entry name" value="F420_Rv3093c"/>
    <property type="match status" value="1"/>
</dbReference>
<dbReference type="EMBL" id="NTKD01000021">
    <property type="protein sequence ID" value="PDH39644.1"/>
    <property type="molecule type" value="Genomic_DNA"/>
</dbReference>
<sequence length="331" mass="36411">MTVPQRVAMTLPHKLGVKETMDLAVWAEERGYDDVWFADNSGIDALTTSAAVAVRTGRVRIGTAIIPVFTRTPAVFASTSHVLHQLSDGRFILGLGSSSQVMMENWHGQTFEKPLTRVKETTQLVRAMLDGEKTDFDGKTVSSHGYRQLALEPGAVPIYMAALRAKMLEAAAEFSDGVIINLFTLSALPKLMKHIQIGCERAGKNIEDMEIVCRHQVIVTDDKDKAREAVRKQFTPYYATPVYNNFLSWCGEEEAASMIAEGWAAKDRAKTAAAMTDRLIDEISVIGSAEECYEGIRARASVGVTTHIISCVDMDQIEATNEAFAGDNFRV</sequence>
<accession>A0A2A5WTV6</accession>
<dbReference type="GO" id="GO:0016705">
    <property type="term" value="F:oxidoreductase activity, acting on paired donors, with incorporation or reduction of molecular oxygen"/>
    <property type="evidence" value="ECO:0007669"/>
    <property type="project" value="InterPro"/>
</dbReference>
<keyword evidence="1" id="KW-0560">Oxidoreductase</keyword>
<dbReference type="AlphaFoldDB" id="A0A2A5WTV6"/>
<dbReference type="InterPro" id="IPR011251">
    <property type="entry name" value="Luciferase-like_dom"/>
</dbReference>
<gene>
    <name evidence="3" type="ORF">CNE99_05165</name>
</gene>
<dbReference type="PANTHER" id="PTHR43244:SF1">
    <property type="entry name" value="5,10-METHYLENETETRAHYDROMETHANOPTERIN REDUCTASE"/>
    <property type="match status" value="1"/>
</dbReference>
<dbReference type="Pfam" id="PF00296">
    <property type="entry name" value="Bac_luciferase"/>
    <property type="match status" value="1"/>
</dbReference>
<organism evidence="3 4">
    <name type="scientific">OM182 bacterium MED-G24</name>
    <dbReference type="NCBI Taxonomy" id="1986255"/>
    <lineage>
        <taxon>Bacteria</taxon>
        <taxon>Pseudomonadati</taxon>
        <taxon>Pseudomonadota</taxon>
        <taxon>Gammaproteobacteria</taxon>
        <taxon>OMG group</taxon>
        <taxon>OM182 clade</taxon>
    </lineage>
</organism>
<comment type="caution">
    <text evidence="3">The sequence shown here is derived from an EMBL/GenBank/DDBJ whole genome shotgun (WGS) entry which is preliminary data.</text>
</comment>
<dbReference type="InterPro" id="IPR036661">
    <property type="entry name" value="Luciferase-like_sf"/>
</dbReference>
<name>A0A2A5WTV6_9GAMM</name>
<protein>
    <recommendedName>
        <fullName evidence="2">Luciferase-like domain-containing protein</fullName>
    </recommendedName>
</protein>
<dbReference type="InterPro" id="IPR022526">
    <property type="entry name" value="F420_Rv3093c"/>
</dbReference>
<dbReference type="InterPro" id="IPR050564">
    <property type="entry name" value="F420-G6PD/mer"/>
</dbReference>